<evidence type="ECO:0000313" key="2">
    <source>
        <dbReference type="EMBL" id="RWR95402.1"/>
    </source>
</evidence>
<comment type="caution">
    <text evidence="2">The sequence shown here is derived from an EMBL/GenBank/DDBJ whole genome shotgun (WGS) entry which is preliminary data.</text>
</comment>
<accession>A0A443PXE2</accession>
<feature type="region of interest" description="Disordered" evidence="1">
    <location>
        <begin position="65"/>
        <end position="94"/>
    </location>
</feature>
<dbReference type="AlphaFoldDB" id="A0A443PXE2"/>
<dbReference type="EMBL" id="QPKB01000011">
    <property type="protein sequence ID" value="RWR95402.1"/>
    <property type="molecule type" value="Genomic_DNA"/>
</dbReference>
<evidence type="ECO:0000256" key="1">
    <source>
        <dbReference type="SAM" id="MobiDB-lite"/>
    </source>
</evidence>
<feature type="compositionally biased region" description="Polar residues" evidence="1">
    <location>
        <begin position="84"/>
        <end position="94"/>
    </location>
</feature>
<gene>
    <name evidence="2" type="ORF">CKAN_02474200</name>
</gene>
<organism evidence="2 3">
    <name type="scientific">Cinnamomum micranthum f. kanehirae</name>
    <dbReference type="NCBI Taxonomy" id="337451"/>
    <lineage>
        <taxon>Eukaryota</taxon>
        <taxon>Viridiplantae</taxon>
        <taxon>Streptophyta</taxon>
        <taxon>Embryophyta</taxon>
        <taxon>Tracheophyta</taxon>
        <taxon>Spermatophyta</taxon>
        <taxon>Magnoliopsida</taxon>
        <taxon>Magnoliidae</taxon>
        <taxon>Laurales</taxon>
        <taxon>Lauraceae</taxon>
        <taxon>Cinnamomum</taxon>
    </lineage>
</organism>
<feature type="compositionally biased region" description="Basic and acidic residues" evidence="1">
    <location>
        <begin position="68"/>
        <end position="77"/>
    </location>
</feature>
<protein>
    <submittedName>
        <fullName evidence="2">Uncharacterized protein</fullName>
    </submittedName>
</protein>
<sequence length="309" mass="34509">MDVEGQDCPPTSVDITWMMEEPKKYFSVFNPKLYHGELPFGHILLKLLQTWAQVESFWSSSTTNLEGAQERGEEEVGRGGSSLAGLQSSRPPATSLSLSADRFLTMSDTSEDEPDELEYLALKTDRRERHCGLMIRGQKAMEAGEYAEAVVKFHQALSIMPTFQAVYGRTCALFCLGTPLDIPEKYQGGKSDSCFYHFCKARSTLMCACKQENVSPDEFKLFVNDAWDDLFEAQKNSYHRLSGVWNCIRDLKKVGEAVNATSMHKKMEETEEIIKFLQNFQPELVSHVNSGYLSGYSSDSPPGSAGSAA</sequence>
<evidence type="ECO:0000313" key="3">
    <source>
        <dbReference type="Proteomes" id="UP000283530"/>
    </source>
</evidence>
<name>A0A443PXE2_9MAGN</name>
<dbReference type="Proteomes" id="UP000283530">
    <property type="component" value="Unassembled WGS sequence"/>
</dbReference>
<proteinExistence type="predicted"/>
<reference evidence="2 3" key="1">
    <citation type="journal article" date="2019" name="Nat. Plants">
        <title>Stout camphor tree genome fills gaps in understanding of flowering plant genome evolution.</title>
        <authorList>
            <person name="Chaw S.M."/>
            <person name="Liu Y.C."/>
            <person name="Wu Y.W."/>
            <person name="Wang H.Y."/>
            <person name="Lin C.I."/>
            <person name="Wu C.S."/>
            <person name="Ke H.M."/>
            <person name="Chang L.Y."/>
            <person name="Hsu C.Y."/>
            <person name="Yang H.T."/>
            <person name="Sudianto E."/>
            <person name="Hsu M.H."/>
            <person name="Wu K.P."/>
            <person name="Wang L.N."/>
            <person name="Leebens-Mack J.H."/>
            <person name="Tsai I.J."/>
        </authorList>
    </citation>
    <scope>NUCLEOTIDE SEQUENCE [LARGE SCALE GENOMIC DNA]</scope>
    <source>
        <strain evidence="3">cv. Chaw 1501</strain>
        <tissue evidence="2">Young leaves</tissue>
    </source>
</reference>
<keyword evidence="3" id="KW-1185">Reference proteome</keyword>